<evidence type="ECO:0000256" key="9">
    <source>
        <dbReference type="ARBA" id="ARBA00023212"/>
    </source>
</evidence>
<keyword evidence="4 10" id="KW-0493">Microtubule</keyword>
<dbReference type="GO" id="GO:0007018">
    <property type="term" value="P:microtubule-based movement"/>
    <property type="evidence" value="ECO:0007669"/>
    <property type="project" value="TreeGrafter"/>
</dbReference>
<dbReference type="GO" id="GO:0019894">
    <property type="term" value="F:kinesin binding"/>
    <property type="evidence" value="ECO:0007669"/>
    <property type="project" value="TreeGrafter"/>
</dbReference>
<evidence type="ECO:0000256" key="1">
    <source>
        <dbReference type="ARBA" id="ARBA00004245"/>
    </source>
</evidence>
<keyword evidence="3 10" id="KW-0963">Cytoplasm</keyword>
<dbReference type="PRINTS" id="PR00381">
    <property type="entry name" value="KINESINLIGHT"/>
</dbReference>
<dbReference type="SMART" id="SM00028">
    <property type="entry name" value="TPR"/>
    <property type="match status" value="3"/>
</dbReference>
<proteinExistence type="inferred from homology"/>
<dbReference type="Pfam" id="PF13374">
    <property type="entry name" value="TPR_10"/>
    <property type="match status" value="1"/>
</dbReference>
<accession>A0A816H858</accession>
<dbReference type="InterPro" id="IPR011990">
    <property type="entry name" value="TPR-like_helical_dom_sf"/>
</dbReference>
<dbReference type="GO" id="GO:0005871">
    <property type="term" value="C:kinesin complex"/>
    <property type="evidence" value="ECO:0007669"/>
    <property type="project" value="UniProtKB-UniRule"/>
</dbReference>
<evidence type="ECO:0000256" key="2">
    <source>
        <dbReference type="ARBA" id="ARBA00009622"/>
    </source>
</evidence>
<evidence type="ECO:0000256" key="5">
    <source>
        <dbReference type="ARBA" id="ARBA00022737"/>
    </source>
</evidence>
<keyword evidence="6" id="KW-0802">TPR repeat</keyword>
<comment type="function">
    <text evidence="10">Kinesin is a microtubule-associated force-producing protein that play a role in organelle transport.</text>
</comment>
<comment type="subcellular location">
    <subcellularLocation>
        <location evidence="1 10">Cytoplasm</location>
        <location evidence="1 10">Cytoskeleton</location>
    </subcellularLocation>
</comment>
<dbReference type="SUPFAM" id="SSF48452">
    <property type="entry name" value="TPR-like"/>
    <property type="match status" value="1"/>
</dbReference>
<dbReference type="PANTHER" id="PTHR45783:SF3">
    <property type="entry name" value="KINESIN LIGHT CHAIN"/>
    <property type="match status" value="1"/>
</dbReference>
<keyword evidence="5" id="KW-0677">Repeat</keyword>
<evidence type="ECO:0000256" key="10">
    <source>
        <dbReference type="RuleBase" id="RU367020"/>
    </source>
</evidence>
<organism evidence="11 12">
    <name type="scientific">Adineta ricciae</name>
    <name type="common">Rotifer</name>
    <dbReference type="NCBI Taxonomy" id="249248"/>
    <lineage>
        <taxon>Eukaryota</taxon>
        <taxon>Metazoa</taxon>
        <taxon>Spiralia</taxon>
        <taxon>Gnathifera</taxon>
        <taxon>Rotifera</taxon>
        <taxon>Eurotatoria</taxon>
        <taxon>Bdelloidea</taxon>
        <taxon>Adinetida</taxon>
        <taxon>Adinetidae</taxon>
        <taxon>Adineta</taxon>
    </lineage>
</organism>
<evidence type="ECO:0000256" key="7">
    <source>
        <dbReference type="ARBA" id="ARBA00023054"/>
    </source>
</evidence>
<keyword evidence="7" id="KW-0175">Coiled coil</keyword>
<dbReference type="InterPro" id="IPR002151">
    <property type="entry name" value="Kinesin_light"/>
</dbReference>
<name>A0A816H858_ADIRI</name>
<keyword evidence="9 10" id="KW-0206">Cytoskeleton</keyword>
<evidence type="ECO:0000256" key="6">
    <source>
        <dbReference type="ARBA" id="ARBA00022803"/>
    </source>
</evidence>
<dbReference type="PROSITE" id="PS01160">
    <property type="entry name" value="KINESIN_LIGHT"/>
    <property type="match status" value="1"/>
</dbReference>
<comment type="similarity">
    <text evidence="2 10">Belongs to the kinesin light chain family.</text>
</comment>
<keyword evidence="12" id="KW-1185">Reference proteome</keyword>
<evidence type="ECO:0000256" key="4">
    <source>
        <dbReference type="ARBA" id="ARBA00022701"/>
    </source>
</evidence>
<dbReference type="Proteomes" id="UP000663828">
    <property type="component" value="Unassembled WGS sequence"/>
</dbReference>
<dbReference type="PANTHER" id="PTHR45783">
    <property type="entry name" value="KINESIN LIGHT CHAIN"/>
    <property type="match status" value="1"/>
</dbReference>
<dbReference type="Gene3D" id="1.25.40.10">
    <property type="entry name" value="Tetratricopeptide repeat domain"/>
    <property type="match status" value="1"/>
</dbReference>
<dbReference type="AlphaFoldDB" id="A0A816H858"/>
<evidence type="ECO:0000256" key="3">
    <source>
        <dbReference type="ARBA" id="ARBA00022490"/>
    </source>
</evidence>
<protein>
    <recommendedName>
        <fullName evidence="10">Kinesin light chain</fullName>
    </recommendedName>
</protein>
<evidence type="ECO:0000313" key="11">
    <source>
        <dbReference type="EMBL" id="CAF1682555.1"/>
    </source>
</evidence>
<dbReference type="GO" id="GO:0005737">
    <property type="term" value="C:cytoplasm"/>
    <property type="evidence" value="ECO:0007669"/>
    <property type="project" value="TreeGrafter"/>
</dbReference>
<reference evidence="11" key="1">
    <citation type="submission" date="2021-02" db="EMBL/GenBank/DDBJ databases">
        <authorList>
            <person name="Nowell W R."/>
        </authorList>
    </citation>
    <scope>NUCLEOTIDE SEQUENCE</scope>
</reference>
<evidence type="ECO:0000256" key="8">
    <source>
        <dbReference type="ARBA" id="ARBA00023175"/>
    </source>
</evidence>
<dbReference type="Pfam" id="PF13424">
    <property type="entry name" value="TPR_12"/>
    <property type="match status" value="2"/>
</dbReference>
<evidence type="ECO:0000313" key="12">
    <source>
        <dbReference type="Proteomes" id="UP000663828"/>
    </source>
</evidence>
<gene>
    <name evidence="11" type="ORF">XAT740_LOCUS60948</name>
</gene>
<dbReference type="GO" id="GO:0005874">
    <property type="term" value="C:microtubule"/>
    <property type="evidence" value="ECO:0007669"/>
    <property type="project" value="UniProtKB-UniRule"/>
</dbReference>
<comment type="subunit">
    <text evidence="10">Oligomeric complex composed of two heavy chains and two light chains.</text>
</comment>
<dbReference type="InterPro" id="IPR019734">
    <property type="entry name" value="TPR_rpt"/>
</dbReference>
<keyword evidence="8 10" id="KW-0505">Motor protein</keyword>
<feature type="non-terminal residue" evidence="11">
    <location>
        <position position="1"/>
    </location>
</feature>
<sequence>YRDQSKFKEASSLLNDALAIREKTLGPDHPAVAATLNNLAVLYGKRNKFKEAEPLCKRALEIREKFLGPSHPDVAKQLNNLALLCQNQGKYEEVETYYKRAIDIYTKSLGPDDPNVAKTKNNLASAYLKQQKYKEAEQLYKDVLTRAHEKEFGASPQDLSSSTNASGGPYDAQGGWYKTIRADTPTVTTTLKNLSLLYRRQGRYEAADTLENCASRARKDPQALTQALQLIKQSNSLS</sequence>
<dbReference type="InterPro" id="IPR015792">
    <property type="entry name" value="Kinesin_light_repeat"/>
</dbReference>
<dbReference type="EMBL" id="CAJNOR010015546">
    <property type="protein sequence ID" value="CAF1682555.1"/>
    <property type="molecule type" value="Genomic_DNA"/>
</dbReference>
<comment type="caution">
    <text evidence="11">The sequence shown here is derived from an EMBL/GenBank/DDBJ whole genome shotgun (WGS) entry which is preliminary data.</text>
</comment>